<dbReference type="Pfam" id="PF06969">
    <property type="entry name" value="HemN_C"/>
    <property type="match status" value="1"/>
</dbReference>
<protein>
    <recommendedName>
        <fullName evidence="3 10">Heme chaperone HemW</fullName>
    </recommendedName>
</protein>
<dbReference type="InterPro" id="IPR010723">
    <property type="entry name" value="HemN_C"/>
</dbReference>
<dbReference type="SFLD" id="SFLDG01082">
    <property type="entry name" value="B12-binding_domain_containing"/>
    <property type="match status" value="1"/>
</dbReference>
<reference evidence="13" key="1">
    <citation type="submission" date="2020-01" db="EMBL/GenBank/DDBJ databases">
        <title>Caldichromatium gen. nov., sp. nov., a thermophilic purple sulfur bacterium member of the family Chromatiaceae isolated from Nakabusa hot spring, Japan.</title>
        <authorList>
            <person name="Saini M.K."/>
            <person name="Hanada S."/>
            <person name="Tank M."/>
        </authorList>
    </citation>
    <scope>NUCLEOTIDE SEQUENCE [LARGE SCALE GENOMIC DNA]</scope>
    <source>
        <strain evidence="13">No.7</strain>
    </source>
</reference>
<keyword evidence="6 10" id="KW-0479">Metal-binding</keyword>
<dbReference type="AlphaFoldDB" id="A0A6G7VGN2"/>
<dbReference type="PROSITE" id="PS51918">
    <property type="entry name" value="RADICAL_SAM"/>
    <property type="match status" value="1"/>
</dbReference>
<gene>
    <name evidence="12" type="primary">hemW</name>
    <name evidence="12" type="ORF">GWK36_00255</name>
</gene>
<dbReference type="PANTHER" id="PTHR13932">
    <property type="entry name" value="COPROPORPHYRINIGEN III OXIDASE"/>
    <property type="match status" value="1"/>
</dbReference>
<dbReference type="SFLD" id="SFLDF00288">
    <property type="entry name" value="HemN-like__clustered_with_nucl"/>
    <property type="match status" value="1"/>
</dbReference>
<dbReference type="SMART" id="SM00729">
    <property type="entry name" value="Elp3"/>
    <property type="match status" value="1"/>
</dbReference>
<dbReference type="InterPro" id="IPR004559">
    <property type="entry name" value="HemW-like"/>
</dbReference>
<dbReference type="InterPro" id="IPR013785">
    <property type="entry name" value="Aldolase_TIM"/>
</dbReference>
<evidence type="ECO:0000256" key="2">
    <source>
        <dbReference type="ARBA" id="ARBA00006100"/>
    </source>
</evidence>
<organism evidence="12 13">
    <name type="scientific">Caldichromatium japonicum</name>
    <dbReference type="NCBI Taxonomy" id="2699430"/>
    <lineage>
        <taxon>Bacteria</taxon>
        <taxon>Pseudomonadati</taxon>
        <taxon>Pseudomonadota</taxon>
        <taxon>Gammaproteobacteria</taxon>
        <taxon>Chromatiales</taxon>
        <taxon>Chromatiaceae</taxon>
        <taxon>Caldichromatium</taxon>
    </lineage>
</organism>
<feature type="domain" description="Radical SAM core" evidence="11">
    <location>
        <begin position="22"/>
        <end position="258"/>
    </location>
</feature>
<dbReference type="GO" id="GO:0006779">
    <property type="term" value="P:porphyrin-containing compound biosynthetic process"/>
    <property type="evidence" value="ECO:0007669"/>
    <property type="project" value="InterPro"/>
</dbReference>
<comment type="subcellular location">
    <subcellularLocation>
        <location evidence="10">Cytoplasm</location>
    </subcellularLocation>
</comment>
<dbReference type="EMBL" id="CP048029">
    <property type="protein sequence ID" value="QIK39025.1"/>
    <property type="molecule type" value="Genomic_DNA"/>
</dbReference>
<keyword evidence="9 10" id="KW-0143">Chaperone</keyword>
<keyword evidence="5 10" id="KW-0949">S-adenosyl-L-methionine</keyword>
<dbReference type="NCBIfam" id="TIGR00539">
    <property type="entry name" value="hemN_rel"/>
    <property type="match status" value="1"/>
</dbReference>
<dbReference type="InterPro" id="IPR058240">
    <property type="entry name" value="rSAM_sf"/>
</dbReference>
<dbReference type="InterPro" id="IPR007197">
    <property type="entry name" value="rSAM"/>
</dbReference>
<dbReference type="GO" id="GO:0005737">
    <property type="term" value="C:cytoplasm"/>
    <property type="evidence" value="ECO:0007669"/>
    <property type="project" value="UniProtKB-SubCell"/>
</dbReference>
<comment type="similarity">
    <text evidence="2">Belongs to the anaerobic coproporphyrinogen-III oxidase family. HemW subfamily.</text>
</comment>
<keyword evidence="8 10" id="KW-0411">Iron-sulfur</keyword>
<keyword evidence="4 10" id="KW-0349">Heme</keyword>
<evidence type="ECO:0000256" key="9">
    <source>
        <dbReference type="ARBA" id="ARBA00023186"/>
    </source>
</evidence>
<dbReference type="Gene3D" id="3.20.20.70">
    <property type="entry name" value="Aldolase class I"/>
    <property type="match status" value="1"/>
</dbReference>
<evidence type="ECO:0000256" key="6">
    <source>
        <dbReference type="ARBA" id="ARBA00022723"/>
    </source>
</evidence>
<dbReference type="CDD" id="cd01335">
    <property type="entry name" value="Radical_SAM"/>
    <property type="match status" value="1"/>
</dbReference>
<evidence type="ECO:0000256" key="1">
    <source>
        <dbReference type="ARBA" id="ARBA00001966"/>
    </source>
</evidence>
<dbReference type="SFLD" id="SFLDS00029">
    <property type="entry name" value="Radical_SAM"/>
    <property type="match status" value="1"/>
</dbReference>
<evidence type="ECO:0000313" key="13">
    <source>
        <dbReference type="Proteomes" id="UP000502699"/>
    </source>
</evidence>
<dbReference type="GO" id="GO:0004109">
    <property type="term" value="F:coproporphyrinogen oxidase activity"/>
    <property type="evidence" value="ECO:0007669"/>
    <property type="project" value="InterPro"/>
</dbReference>
<evidence type="ECO:0000256" key="4">
    <source>
        <dbReference type="ARBA" id="ARBA00022617"/>
    </source>
</evidence>
<dbReference type="SFLD" id="SFLDG01065">
    <property type="entry name" value="anaerobic_coproporphyrinogen-I"/>
    <property type="match status" value="1"/>
</dbReference>
<name>A0A6G7VGN2_9GAMM</name>
<keyword evidence="13" id="KW-1185">Reference proteome</keyword>
<dbReference type="InterPro" id="IPR006638">
    <property type="entry name" value="Elp3/MiaA/NifB-like_rSAM"/>
</dbReference>
<proteinExistence type="inferred from homology"/>
<evidence type="ECO:0000256" key="10">
    <source>
        <dbReference type="RuleBase" id="RU364116"/>
    </source>
</evidence>
<dbReference type="GO" id="GO:0051539">
    <property type="term" value="F:4 iron, 4 sulfur cluster binding"/>
    <property type="evidence" value="ECO:0007669"/>
    <property type="project" value="UniProtKB-UniRule"/>
</dbReference>
<evidence type="ECO:0000256" key="7">
    <source>
        <dbReference type="ARBA" id="ARBA00023004"/>
    </source>
</evidence>
<dbReference type="SUPFAM" id="SSF102114">
    <property type="entry name" value="Radical SAM enzymes"/>
    <property type="match status" value="1"/>
</dbReference>
<dbReference type="KEGG" id="cjap:GWK36_00255"/>
<evidence type="ECO:0000259" key="11">
    <source>
        <dbReference type="PROSITE" id="PS51918"/>
    </source>
</evidence>
<keyword evidence="7 10" id="KW-0408">Iron</keyword>
<sequence>MHLVEPCACPFADQAGSVNTHHLELPPLGLYIHLPWCIRKCPYCDFNSYPTSELPFAAYSERLLADLEQELSAPAAQRPIQTVFIGGGTPSLFPGWAIRRLLDGVRSRSELAADAEITLESNPGTLDPQRLDDYRAAGVNRLSLGVQSLSAKHLRQLRRIHGPEEARAAVQMARAAGFTNINLDLMFGLPEQDLAQARADLDEALALVPEHLSYYQLTLEPGTVFGTRPPVLPDPDLIAEMGWAGAEYLETSGYRRYEVSAYARPGYICRHNLNYWQFGDYLGIGAGAHGKLTTCPQDPAHPWQIWRTEKPRHPRLYLRTSPAWPQVRRRLLTDEDLVVEFALNALRLTQGFAIGLFAARTGRPGSWITAKLTTAAQKGLVQIGHGRIEPTPRGYDLLDSLLLDLIETEI</sequence>
<keyword evidence="10" id="KW-0004">4Fe-4S</keyword>
<dbReference type="InterPro" id="IPR034505">
    <property type="entry name" value="Coproporphyrinogen-III_oxidase"/>
</dbReference>
<comment type="function">
    <text evidence="10">Probably acts as a heme chaperone, transferring heme to an unknown acceptor. Binds one molecule of heme per monomer, possibly covalently. Binds 1 [4Fe-4S] cluster. The cluster is coordinated with 3 cysteines and an exchangeable S-adenosyl-L-methionine.</text>
</comment>
<evidence type="ECO:0000313" key="12">
    <source>
        <dbReference type="EMBL" id="QIK39025.1"/>
    </source>
</evidence>
<keyword evidence="10" id="KW-0963">Cytoplasm</keyword>
<accession>A0A6G7VGN2</accession>
<dbReference type="SFLD" id="SFLDF00562">
    <property type="entry name" value="HemN-like__clustered_with_heat"/>
    <property type="match status" value="1"/>
</dbReference>
<evidence type="ECO:0000256" key="3">
    <source>
        <dbReference type="ARBA" id="ARBA00017228"/>
    </source>
</evidence>
<dbReference type="Pfam" id="PF04055">
    <property type="entry name" value="Radical_SAM"/>
    <property type="match status" value="1"/>
</dbReference>
<evidence type="ECO:0000256" key="5">
    <source>
        <dbReference type="ARBA" id="ARBA00022691"/>
    </source>
</evidence>
<comment type="cofactor">
    <cofactor evidence="1">
        <name>[4Fe-4S] cluster</name>
        <dbReference type="ChEBI" id="CHEBI:49883"/>
    </cofactor>
</comment>
<dbReference type="PANTHER" id="PTHR13932:SF5">
    <property type="entry name" value="RADICAL S-ADENOSYL METHIONINE DOMAIN-CONTAINING PROTEIN 1, MITOCHONDRIAL"/>
    <property type="match status" value="1"/>
</dbReference>
<evidence type="ECO:0000256" key="8">
    <source>
        <dbReference type="ARBA" id="ARBA00023014"/>
    </source>
</evidence>
<dbReference type="GO" id="GO:0046872">
    <property type="term" value="F:metal ion binding"/>
    <property type="evidence" value="ECO:0007669"/>
    <property type="project" value="UniProtKB-UniRule"/>
</dbReference>
<dbReference type="Proteomes" id="UP000502699">
    <property type="component" value="Chromosome"/>
</dbReference>